<dbReference type="GO" id="GO:0000176">
    <property type="term" value="C:nuclear exosome (RNase complex)"/>
    <property type="evidence" value="ECO:0007669"/>
    <property type="project" value="TreeGrafter"/>
</dbReference>
<evidence type="ECO:0000256" key="2">
    <source>
        <dbReference type="ARBA" id="ARBA00022884"/>
    </source>
</evidence>
<evidence type="ECO:0000313" key="4">
    <source>
        <dbReference type="Proteomes" id="UP001230188"/>
    </source>
</evidence>
<evidence type="ECO:0000256" key="1">
    <source>
        <dbReference type="ARBA" id="ARBA00022835"/>
    </source>
</evidence>
<comment type="caution">
    <text evidence="3">The sequence shown here is derived from an EMBL/GenBank/DDBJ whole genome shotgun (WGS) entry which is preliminary data.</text>
</comment>
<dbReference type="SUPFAM" id="SSF50249">
    <property type="entry name" value="Nucleic acid-binding proteins"/>
    <property type="match status" value="1"/>
</dbReference>
<dbReference type="InterPro" id="IPR012340">
    <property type="entry name" value="NA-bd_OB-fold"/>
</dbReference>
<evidence type="ECO:0008006" key="5">
    <source>
        <dbReference type="Google" id="ProtNLM"/>
    </source>
</evidence>
<organism evidence="3 4">
    <name type="scientific">Chrysophaeum taylorii</name>
    <dbReference type="NCBI Taxonomy" id="2483200"/>
    <lineage>
        <taxon>Eukaryota</taxon>
        <taxon>Sar</taxon>
        <taxon>Stramenopiles</taxon>
        <taxon>Ochrophyta</taxon>
        <taxon>Pelagophyceae</taxon>
        <taxon>Pelagomonadales</taxon>
        <taxon>Pelagomonadaceae</taxon>
        <taxon>Chrysophaeum</taxon>
    </lineage>
</organism>
<dbReference type="EMBL" id="JAQMWT010000027">
    <property type="protein sequence ID" value="KAJ8613588.1"/>
    <property type="molecule type" value="Genomic_DNA"/>
</dbReference>
<keyword evidence="2" id="KW-0694">RNA-binding</keyword>
<name>A0AAD7XQC2_9STRA</name>
<accession>A0AAD7XQC2</accession>
<dbReference type="GO" id="GO:0071051">
    <property type="term" value="P:poly(A)-dependent snoRNA 3'-end processing"/>
    <property type="evidence" value="ECO:0007669"/>
    <property type="project" value="TreeGrafter"/>
</dbReference>
<dbReference type="GO" id="GO:0071038">
    <property type="term" value="P:TRAMP-dependent tRNA surveillance pathway"/>
    <property type="evidence" value="ECO:0007669"/>
    <property type="project" value="TreeGrafter"/>
</dbReference>
<dbReference type="Pfam" id="PF21262">
    <property type="entry name" value="RRP40_S1"/>
    <property type="match status" value="1"/>
</dbReference>
<dbReference type="PANTHER" id="PTHR21321:SF1">
    <property type="entry name" value="EXOSOME COMPLEX COMPONENT RRP40"/>
    <property type="match status" value="1"/>
</dbReference>
<dbReference type="GO" id="GO:0000467">
    <property type="term" value="P:exonucleolytic trimming to generate mature 3'-end of 5.8S rRNA from tricistronic rRNA transcript (SSU-rRNA, 5.8S rRNA, LSU-rRNA)"/>
    <property type="evidence" value="ECO:0007669"/>
    <property type="project" value="TreeGrafter"/>
</dbReference>
<dbReference type="PANTHER" id="PTHR21321">
    <property type="entry name" value="PNAS-3 RELATED"/>
    <property type="match status" value="1"/>
</dbReference>
<dbReference type="GO" id="GO:0071034">
    <property type="term" value="P:CUT catabolic process"/>
    <property type="evidence" value="ECO:0007669"/>
    <property type="project" value="TreeGrafter"/>
</dbReference>
<dbReference type="GO" id="GO:0071035">
    <property type="term" value="P:nuclear polyadenylation-dependent rRNA catabolic process"/>
    <property type="evidence" value="ECO:0007669"/>
    <property type="project" value="TreeGrafter"/>
</dbReference>
<keyword evidence="1" id="KW-0271">Exosome</keyword>
<dbReference type="SUPFAM" id="SSF54791">
    <property type="entry name" value="Eukaryotic type KH-domain (KH-domain type I)"/>
    <property type="match status" value="1"/>
</dbReference>
<dbReference type="GO" id="GO:0003723">
    <property type="term" value="F:RNA binding"/>
    <property type="evidence" value="ECO:0007669"/>
    <property type="project" value="UniProtKB-KW"/>
</dbReference>
<sequence length="198" mass="20755">MYLPAEGDPVVGIVDDRGEAYRVELPGAPFPGLLGVLSFDGATKRNRPNLQIGDAVYCQVAAANPNVEPQLTCASEGKGWMTGEARFGKLAKDKTTCIVRCSPKLCAVLETTHPLLPALRRHFGGDDDGGGGGFKLAIGANGAVWIRAAKTLDTTCIANAILNADKLDDPTEVPPMVDRLVAAVNADHTIAGRFAATT</sequence>
<dbReference type="GO" id="GO:0000177">
    <property type="term" value="C:cytoplasmic exosome (RNase complex)"/>
    <property type="evidence" value="ECO:0007669"/>
    <property type="project" value="TreeGrafter"/>
</dbReference>
<protein>
    <recommendedName>
        <fullName evidence="5">Ribosomal RNA-processing protein 40</fullName>
    </recommendedName>
</protein>
<dbReference type="InterPro" id="IPR026699">
    <property type="entry name" value="Exosome_RNA_bind1/RRP40/RRP4"/>
</dbReference>
<dbReference type="GO" id="GO:0034475">
    <property type="term" value="P:U4 snRNA 3'-end processing"/>
    <property type="evidence" value="ECO:0007669"/>
    <property type="project" value="TreeGrafter"/>
</dbReference>
<dbReference type="Gene3D" id="3.30.1370.10">
    <property type="entry name" value="K Homology domain, type 1"/>
    <property type="match status" value="1"/>
</dbReference>
<reference evidence="3" key="1">
    <citation type="submission" date="2023-01" db="EMBL/GenBank/DDBJ databases">
        <title>Metagenome sequencing of chrysophaentin producing Chrysophaeum taylorii.</title>
        <authorList>
            <person name="Davison J."/>
            <person name="Bewley C."/>
        </authorList>
    </citation>
    <scope>NUCLEOTIDE SEQUENCE</scope>
    <source>
        <strain evidence="3">NIES-1699</strain>
    </source>
</reference>
<evidence type="ECO:0000313" key="3">
    <source>
        <dbReference type="EMBL" id="KAJ8613588.1"/>
    </source>
</evidence>
<dbReference type="Gene3D" id="2.40.50.140">
    <property type="entry name" value="Nucleic acid-binding proteins"/>
    <property type="match status" value="1"/>
</dbReference>
<gene>
    <name evidence="3" type="ORF">CTAYLR_006162</name>
</gene>
<dbReference type="Proteomes" id="UP001230188">
    <property type="component" value="Unassembled WGS sequence"/>
</dbReference>
<dbReference type="InterPro" id="IPR036612">
    <property type="entry name" value="KH_dom_type_1_sf"/>
</dbReference>
<dbReference type="AlphaFoldDB" id="A0AAD7XQC2"/>
<proteinExistence type="predicted"/>
<keyword evidence="4" id="KW-1185">Reference proteome</keyword>